<protein>
    <recommendedName>
        <fullName evidence="7">TF-B3 domain-containing protein</fullName>
    </recommendedName>
</protein>
<feature type="compositionally biased region" description="Basic and acidic residues" evidence="6">
    <location>
        <begin position="255"/>
        <end position="266"/>
    </location>
</feature>
<evidence type="ECO:0000256" key="6">
    <source>
        <dbReference type="SAM" id="MobiDB-lite"/>
    </source>
</evidence>
<dbReference type="CDD" id="cd10017">
    <property type="entry name" value="B3_DNA"/>
    <property type="match status" value="1"/>
</dbReference>
<feature type="compositionally biased region" description="Basic residues" evidence="6">
    <location>
        <begin position="344"/>
        <end position="359"/>
    </location>
</feature>
<feature type="region of interest" description="Disordered" evidence="6">
    <location>
        <begin position="243"/>
        <end position="359"/>
    </location>
</feature>
<evidence type="ECO:0000256" key="5">
    <source>
        <dbReference type="ARBA" id="ARBA00023242"/>
    </source>
</evidence>
<comment type="subcellular location">
    <subcellularLocation>
        <location evidence="1">Nucleus</location>
    </subcellularLocation>
</comment>
<evidence type="ECO:0000256" key="4">
    <source>
        <dbReference type="ARBA" id="ARBA00023163"/>
    </source>
</evidence>
<evidence type="ECO:0000313" key="9">
    <source>
        <dbReference type="Proteomes" id="UP000467840"/>
    </source>
</evidence>
<feature type="compositionally biased region" description="Basic and acidic residues" evidence="6">
    <location>
        <begin position="314"/>
        <end position="343"/>
    </location>
</feature>
<dbReference type="EMBL" id="JAAGAX010000015">
    <property type="protein sequence ID" value="KAF2290311.1"/>
    <property type="molecule type" value="Genomic_DNA"/>
</dbReference>
<dbReference type="Proteomes" id="UP000467840">
    <property type="component" value="Chromosome 2"/>
</dbReference>
<accession>A0A6A6KMW6</accession>
<dbReference type="Pfam" id="PF02362">
    <property type="entry name" value="B3"/>
    <property type="match status" value="1"/>
</dbReference>
<keyword evidence="3" id="KW-0238">DNA-binding</keyword>
<dbReference type="SUPFAM" id="SSF101936">
    <property type="entry name" value="DNA-binding pseudobarrel domain"/>
    <property type="match status" value="1"/>
</dbReference>
<dbReference type="AlphaFoldDB" id="A0A6A6KMW6"/>
<gene>
    <name evidence="8" type="ORF">GH714_010315</name>
</gene>
<feature type="region of interest" description="Disordered" evidence="6">
    <location>
        <begin position="37"/>
        <end position="83"/>
    </location>
</feature>
<evidence type="ECO:0000256" key="3">
    <source>
        <dbReference type="ARBA" id="ARBA00023125"/>
    </source>
</evidence>
<keyword evidence="9" id="KW-1185">Reference proteome</keyword>
<feature type="compositionally biased region" description="Basic and acidic residues" evidence="6">
    <location>
        <begin position="275"/>
        <end position="289"/>
    </location>
</feature>
<evidence type="ECO:0000313" key="8">
    <source>
        <dbReference type="EMBL" id="KAF2290311.1"/>
    </source>
</evidence>
<proteinExistence type="predicted"/>
<name>A0A6A6KMW6_HEVBR</name>
<organism evidence="8 9">
    <name type="scientific">Hevea brasiliensis</name>
    <name type="common">Para rubber tree</name>
    <name type="synonym">Siphonia brasiliensis</name>
    <dbReference type="NCBI Taxonomy" id="3981"/>
    <lineage>
        <taxon>Eukaryota</taxon>
        <taxon>Viridiplantae</taxon>
        <taxon>Streptophyta</taxon>
        <taxon>Embryophyta</taxon>
        <taxon>Tracheophyta</taxon>
        <taxon>Spermatophyta</taxon>
        <taxon>Magnoliopsida</taxon>
        <taxon>eudicotyledons</taxon>
        <taxon>Gunneridae</taxon>
        <taxon>Pentapetalae</taxon>
        <taxon>rosids</taxon>
        <taxon>fabids</taxon>
        <taxon>Malpighiales</taxon>
        <taxon>Euphorbiaceae</taxon>
        <taxon>Crotonoideae</taxon>
        <taxon>Micrandreae</taxon>
        <taxon>Hevea</taxon>
    </lineage>
</organism>
<dbReference type="Gene3D" id="2.40.330.10">
    <property type="entry name" value="DNA-binding pseudobarrel domain"/>
    <property type="match status" value="1"/>
</dbReference>
<dbReference type="GO" id="GO:0003677">
    <property type="term" value="F:DNA binding"/>
    <property type="evidence" value="ECO:0007669"/>
    <property type="project" value="UniProtKB-KW"/>
</dbReference>
<dbReference type="PROSITE" id="PS50863">
    <property type="entry name" value="B3"/>
    <property type="match status" value="1"/>
</dbReference>
<evidence type="ECO:0000256" key="1">
    <source>
        <dbReference type="ARBA" id="ARBA00004123"/>
    </source>
</evidence>
<dbReference type="InterPro" id="IPR003340">
    <property type="entry name" value="B3_DNA-bd"/>
</dbReference>
<reference evidence="8 9" key="1">
    <citation type="journal article" date="2020" name="Mol. Plant">
        <title>The Chromosome-Based Rubber Tree Genome Provides New Insights into Spurge Genome Evolution and Rubber Biosynthesis.</title>
        <authorList>
            <person name="Liu J."/>
            <person name="Shi C."/>
            <person name="Shi C.C."/>
            <person name="Li W."/>
            <person name="Zhang Q.J."/>
            <person name="Zhang Y."/>
            <person name="Li K."/>
            <person name="Lu H.F."/>
            <person name="Shi C."/>
            <person name="Zhu S.T."/>
            <person name="Xiao Z.Y."/>
            <person name="Nan H."/>
            <person name="Yue Y."/>
            <person name="Zhu X.G."/>
            <person name="Wu Y."/>
            <person name="Hong X.N."/>
            <person name="Fan G.Y."/>
            <person name="Tong Y."/>
            <person name="Zhang D."/>
            <person name="Mao C.L."/>
            <person name="Liu Y.L."/>
            <person name="Hao S.J."/>
            <person name="Liu W.Q."/>
            <person name="Lv M.Q."/>
            <person name="Zhang H.B."/>
            <person name="Liu Y."/>
            <person name="Hu-Tang G.R."/>
            <person name="Wang J.P."/>
            <person name="Wang J.H."/>
            <person name="Sun Y.H."/>
            <person name="Ni S.B."/>
            <person name="Chen W.B."/>
            <person name="Zhang X.C."/>
            <person name="Jiao Y.N."/>
            <person name="Eichler E.E."/>
            <person name="Li G.H."/>
            <person name="Liu X."/>
            <person name="Gao L.Z."/>
        </authorList>
    </citation>
    <scope>NUCLEOTIDE SEQUENCE [LARGE SCALE GENOMIC DNA]</scope>
    <source>
        <strain evidence="9">cv. GT1</strain>
        <tissue evidence="8">Leaf</tissue>
    </source>
</reference>
<dbReference type="InterPro" id="IPR015300">
    <property type="entry name" value="DNA-bd_pseudobarrel_sf"/>
</dbReference>
<evidence type="ECO:0000256" key="2">
    <source>
        <dbReference type="ARBA" id="ARBA00023015"/>
    </source>
</evidence>
<keyword evidence="2" id="KW-0805">Transcription regulation</keyword>
<evidence type="ECO:0000259" key="7">
    <source>
        <dbReference type="PROSITE" id="PS50863"/>
    </source>
</evidence>
<feature type="domain" description="TF-B3" evidence="7">
    <location>
        <begin position="139"/>
        <end position="230"/>
    </location>
</feature>
<keyword evidence="4" id="KW-0804">Transcription</keyword>
<dbReference type="SMART" id="SM01019">
    <property type="entry name" value="B3"/>
    <property type="match status" value="1"/>
</dbReference>
<dbReference type="PANTHER" id="PTHR31391:SF3">
    <property type="entry name" value="B3 DOMAIN-CONTAINING PROTEIN OS05G0481400"/>
    <property type="match status" value="1"/>
</dbReference>
<comment type="caution">
    <text evidence="8">The sequence shown here is derived from an EMBL/GenBank/DDBJ whole genome shotgun (WGS) entry which is preliminary data.</text>
</comment>
<keyword evidence="5" id="KW-0539">Nucleus</keyword>
<sequence length="359" mass="40771">MAADDASPSTYEEARKQRLEENKKRFEDLGILNISKSLSKLTSPEKKSKQRLPKPKPENSAAFEPRRSSRARNAVTSYSDDMDIHLPPLRKRSRFSSSWGSYVARPLEEVKLASYEDRARALRVAEEFQSSLQSGNPSFVKSMVRSHVYSCFWLGLPTQFCKDHLPKEDLDMILEDENGSTYDAKYLGKRNGLSGGWRGFALDHKLDDGDAVVFELVESDRFKIYTFRVSSFLLSSQAHSSDIVEKQGSTAAKKGSKDQKKTDSHSRQTRKSKKAKPDKNDKFSDDQKPQPRNRAINGGRSDDLNSVQENGFVSREHNNKDESVGKSDEVKSVDEKDKQEKCTIKPRKKPAPRLFRKKA</sequence>
<dbReference type="PANTHER" id="PTHR31391">
    <property type="entry name" value="B3 DOMAIN-CONTAINING PROTEIN OS11G0197600-RELATED"/>
    <property type="match status" value="1"/>
</dbReference>
<dbReference type="InterPro" id="IPR044837">
    <property type="entry name" value="REM16-like"/>
</dbReference>
<dbReference type="GO" id="GO:0005634">
    <property type="term" value="C:nucleus"/>
    <property type="evidence" value="ECO:0007669"/>
    <property type="project" value="UniProtKB-SubCell"/>
</dbReference>